<dbReference type="Proteomes" id="UP000293863">
    <property type="component" value="Unassembled WGS sequence"/>
</dbReference>
<name>A0A4Q7AJK6_9GAMM</name>
<dbReference type="RefSeq" id="WP_130131809.1">
    <property type="nucleotide sequence ID" value="NZ_SGSQ01000015.1"/>
</dbReference>
<evidence type="ECO:0000313" key="3">
    <source>
        <dbReference type="Proteomes" id="UP000293863"/>
    </source>
</evidence>
<organism evidence="2 3">
    <name type="scientific">Acinetobacter wuhouensis</name>
    <dbReference type="NCBI Taxonomy" id="1879050"/>
    <lineage>
        <taxon>Bacteria</taxon>
        <taxon>Pseudomonadati</taxon>
        <taxon>Pseudomonadota</taxon>
        <taxon>Gammaproteobacteria</taxon>
        <taxon>Moraxellales</taxon>
        <taxon>Moraxellaceae</taxon>
        <taxon>Acinetobacter</taxon>
    </lineage>
</organism>
<feature type="transmembrane region" description="Helical" evidence="1">
    <location>
        <begin position="93"/>
        <end position="114"/>
    </location>
</feature>
<keyword evidence="1" id="KW-0812">Transmembrane</keyword>
<feature type="transmembrane region" description="Helical" evidence="1">
    <location>
        <begin position="129"/>
        <end position="148"/>
    </location>
</feature>
<accession>A0A4Q7AJK6</accession>
<dbReference type="AlphaFoldDB" id="A0A4Q7AJK6"/>
<reference evidence="2 3" key="1">
    <citation type="submission" date="2019-02" db="EMBL/GenBank/DDBJ databases">
        <title>The Batch Genome Submission of Acinetobacter spp. strains.</title>
        <authorList>
            <person name="Qin J."/>
            <person name="Hu Y."/>
            <person name="Ye H."/>
            <person name="Wei L."/>
            <person name="Feng Y."/>
            <person name="Zong Z."/>
        </authorList>
    </citation>
    <scope>NUCLEOTIDE SEQUENCE [LARGE SCALE GENOMIC DNA]</scope>
    <source>
        <strain evidence="2 3">WCHAW060049</strain>
    </source>
</reference>
<gene>
    <name evidence="2" type="ORF">EXU28_10510</name>
</gene>
<evidence type="ECO:0000313" key="2">
    <source>
        <dbReference type="EMBL" id="RZG45911.1"/>
    </source>
</evidence>
<evidence type="ECO:0000256" key="1">
    <source>
        <dbReference type="SAM" id="Phobius"/>
    </source>
</evidence>
<sequence>MNLSRIRFIKGKISHKLKGEQFHPLEIIINNEKIKIYANEDNLFKMNDDVNVVYDHITRVAYLIVNVRSGVFYLDSDFYNYDSSFIRNKIKKLSFLNITLILLYYLIIAAYQFIDEGTFYYLDVILKSQYFILILLGLNLIYLIDLSIKNYLVGVKLKHIFKLSDFPDLDKEHLKRLQYRNSYFEKIRNIYHAKIILELKNNNSLELVKKQLDEKINKKYETNVTELDAQQFEIEEVIGIIKRVQKIRLKKDQYNTNPFIEVKAMIKDKEVYGYFDEFEIKNGKKVKAVISKNSDLNGFYIWAILCDHHILYLDEDHPYIGGLNLKFKDNFVLYFIILVSILVLMFIVSIASSYDSGIGFEFKYFYLLSLMLIIPISILYWAVFIYHIFFYDKIDVEYIVEQQLNDLGIYKIFGGHKNLNKYSIDYEVLGRKSRTGYDLKEK</sequence>
<keyword evidence="1" id="KW-1133">Transmembrane helix</keyword>
<keyword evidence="3" id="KW-1185">Reference proteome</keyword>
<feature type="transmembrane region" description="Helical" evidence="1">
    <location>
        <begin position="331"/>
        <end position="352"/>
    </location>
</feature>
<feature type="transmembrane region" description="Helical" evidence="1">
    <location>
        <begin position="364"/>
        <end position="389"/>
    </location>
</feature>
<comment type="caution">
    <text evidence="2">The sequence shown here is derived from an EMBL/GenBank/DDBJ whole genome shotgun (WGS) entry which is preliminary data.</text>
</comment>
<dbReference type="EMBL" id="SGSQ01000015">
    <property type="protein sequence ID" value="RZG45911.1"/>
    <property type="molecule type" value="Genomic_DNA"/>
</dbReference>
<keyword evidence="1" id="KW-0472">Membrane</keyword>
<protein>
    <submittedName>
        <fullName evidence="2">Uncharacterized protein</fullName>
    </submittedName>
</protein>
<proteinExistence type="predicted"/>